<gene>
    <name evidence="1" type="ORF">L917_03410</name>
</gene>
<reference evidence="1" key="1">
    <citation type="submission" date="2013-11" db="EMBL/GenBank/DDBJ databases">
        <title>The Genome Sequence of Phytophthora parasitica CHvinca01.</title>
        <authorList>
            <consortium name="The Broad Institute Genomics Platform"/>
            <person name="Russ C."/>
            <person name="Tyler B."/>
            <person name="Panabieres F."/>
            <person name="Shan W."/>
            <person name="Tripathy S."/>
            <person name="Grunwald N."/>
            <person name="Machado M."/>
            <person name="Johnson C.S."/>
            <person name="Arredondo F."/>
            <person name="Hong C."/>
            <person name="Coffey M."/>
            <person name="Young S.K."/>
            <person name="Zeng Q."/>
            <person name="Gargeya S."/>
            <person name="Fitzgerald M."/>
            <person name="Abouelleil A."/>
            <person name="Alvarado L."/>
            <person name="Chapman S.B."/>
            <person name="Gainer-Dewar J."/>
            <person name="Goldberg J."/>
            <person name="Griggs A."/>
            <person name="Gujja S."/>
            <person name="Hansen M."/>
            <person name="Howarth C."/>
            <person name="Imamovic A."/>
            <person name="Ireland A."/>
            <person name="Larimer J."/>
            <person name="McCowan C."/>
            <person name="Murphy C."/>
            <person name="Pearson M."/>
            <person name="Poon T.W."/>
            <person name="Priest M."/>
            <person name="Roberts A."/>
            <person name="Saif S."/>
            <person name="Shea T."/>
            <person name="Sykes S."/>
            <person name="Wortman J."/>
            <person name="Nusbaum C."/>
            <person name="Birren B."/>
        </authorList>
    </citation>
    <scope>NUCLEOTIDE SEQUENCE [LARGE SCALE GENOMIC DNA]</scope>
    <source>
        <strain evidence="1">CHvinca01</strain>
    </source>
</reference>
<dbReference type="OrthoDB" id="103288at2759"/>
<organism evidence="1">
    <name type="scientific">Phytophthora nicotianae</name>
    <name type="common">Potato buckeye rot agent</name>
    <name type="synonym">Phytophthora parasitica</name>
    <dbReference type="NCBI Taxonomy" id="4792"/>
    <lineage>
        <taxon>Eukaryota</taxon>
        <taxon>Sar</taxon>
        <taxon>Stramenopiles</taxon>
        <taxon>Oomycota</taxon>
        <taxon>Peronosporomycetes</taxon>
        <taxon>Peronosporales</taxon>
        <taxon>Peronosporaceae</taxon>
        <taxon>Phytophthora</taxon>
    </lineage>
</organism>
<protein>
    <submittedName>
        <fullName evidence="1">Uncharacterized protein</fullName>
    </submittedName>
</protein>
<dbReference type="AlphaFoldDB" id="W2LSZ6"/>
<sequence>MAPPQHKIWGLFEITAPRVKAASVRKSAKETQEDNNLRFAFGLIATGIPFRVVENPHFQAMFDYELPSRRQISGRLLDKLYEREKTR</sequence>
<dbReference type="EMBL" id="KI678230">
    <property type="protein sequence ID" value="ETL99785.1"/>
    <property type="molecule type" value="Genomic_DNA"/>
</dbReference>
<evidence type="ECO:0000313" key="1">
    <source>
        <dbReference type="EMBL" id="ETL99785.1"/>
    </source>
</evidence>
<name>W2LSZ6_PHYNI</name>
<accession>W2LSZ6</accession>
<dbReference type="Proteomes" id="UP000054423">
    <property type="component" value="Unassembled WGS sequence"/>
</dbReference>
<proteinExistence type="predicted"/>
<feature type="non-terminal residue" evidence="1">
    <location>
        <position position="87"/>
    </location>
</feature>